<evidence type="ECO:0000313" key="3">
    <source>
        <dbReference type="Proteomes" id="UP000240883"/>
    </source>
</evidence>
<keyword evidence="3" id="KW-1185">Reference proteome</keyword>
<sequence>MQPCDTKDNSEIGGPESDGAFHDLMKEAGDDTWMKYRYRGENLLQGMLGTAAQTAQSIWQGDLRQNLKRWYWLHATPSDDAECDFSGGLNQYHEVLHQDDNKKDNQGIVPYHRQKYSVDGKEYHATGAYYKFGINQSDGVIFALYLYNPRTSIEEDALISNKTEPPKLHFFSDILWGYWSHDEKKVKNIRYFVQLSITNTETLPDLKSIEDY</sequence>
<name>A0A2T2N1Q2_CORCC</name>
<dbReference type="OrthoDB" id="5337308at2759"/>
<feature type="compositionally biased region" description="Basic and acidic residues" evidence="1">
    <location>
        <begin position="1"/>
        <end position="10"/>
    </location>
</feature>
<feature type="region of interest" description="Disordered" evidence="1">
    <location>
        <begin position="1"/>
        <end position="20"/>
    </location>
</feature>
<dbReference type="EMBL" id="KZ678158">
    <property type="protein sequence ID" value="PSN59289.1"/>
    <property type="molecule type" value="Genomic_DNA"/>
</dbReference>
<evidence type="ECO:0000313" key="2">
    <source>
        <dbReference type="EMBL" id="PSN59289.1"/>
    </source>
</evidence>
<organism evidence="2 3">
    <name type="scientific">Corynespora cassiicola Philippines</name>
    <dbReference type="NCBI Taxonomy" id="1448308"/>
    <lineage>
        <taxon>Eukaryota</taxon>
        <taxon>Fungi</taxon>
        <taxon>Dikarya</taxon>
        <taxon>Ascomycota</taxon>
        <taxon>Pezizomycotina</taxon>
        <taxon>Dothideomycetes</taxon>
        <taxon>Pleosporomycetidae</taxon>
        <taxon>Pleosporales</taxon>
        <taxon>Corynesporascaceae</taxon>
        <taxon>Corynespora</taxon>
    </lineage>
</organism>
<dbReference type="Proteomes" id="UP000240883">
    <property type="component" value="Unassembled WGS sequence"/>
</dbReference>
<reference evidence="2 3" key="1">
    <citation type="journal article" date="2018" name="Front. Microbiol.">
        <title>Genome-Wide Analysis of Corynespora cassiicola Leaf Fall Disease Putative Effectors.</title>
        <authorList>
            <person name="Lopez D."/>
            <person name="Ribeiro S."/>
            <person name="Label P."/>
            <person name="Fumanal B."/>
            <person name="Venisse J.S."/>
            <person name="Kohler A."/>
            <person name="de Oliveira R.R."/>
            <person name="Labutti K."/>
            <person name="Lipzen A."/>
            <person name="Lail K."/>
            <person name="Bauer D."/>
            <person name="Ohm R.A."/>
            <person name="Barry K.W."/>
            <person name="Spatafora J."/>
            <person name="Grigoriev I.V."/>
            <person name="Martin F.M."/>
            <person name="Pujade-Renaud V."/>
        </authorList>
    </citation>
    <scope>NUCLEOTIDE SEQUENCE [LARGE SCALE GENOMIC DNA]</scope>
    <source>
        <strain evidence="2 3">Philippines</strain>
    </source>
</reference>
<evidence type="ECO:0000256" key="1">
    <source>
        <dbReference type="SAM" id="MobiDB-lite"/>
    </source>
</evidence>
<proteinExistence type="predicted"/>
<gene>
    <name evidence="2" type="ORF">BS50DRAFT_641093</name>
</gene>
<protein>
    <submittedName>
        <fullName evidence="2">Uncharacterized protein</fullName>
    </submittedName>
</protein>
<accession>A0A2T2N1Q2</accession>
<dbReference type="AlphaFoldDB" id="A0A2T2N1Q2"/>